<gene>
    <name evidence="1" type="ORF">ACOLOM_LOCUS14</name>
</gene>
<proteinExistence type="predicted"/>
<name>A0ACA9JUT2_9GLOM</name>
<comment type="caution">
    <text evidence="1">The sequence shown here is derived from an EMBL/GenBank/DDBJ whole genome shotgun (WGS) entry which is preliminary data.</text>
</comment>
<accession>A0ACA9JUT2</accession>
<sequence>MASTSVFQNLIIELKVLIFEHTTNILDLGVTCKAWAKVIQDPHARAKWLIKKYGKSYALFHAVRLGPKFINAEVVQSLLSNKASLSRYFIQRLLLHFGEYDSKLTELKAKHNVCTAETNKINDLKRQNLHPWASNLPVDVFVAILNEGYNRFKEEDMNIKGNDMELFHFLSAGPLIISQAERKLKENYELIKELILKMLFIPLPPRPKVKFTDTVEYLQRSQAPEEYPPKDGYENDRQLNVIARAILICPTLVDLWKSIGYVEICRDVNDLVLQGALLILFPPNPLDTYVQPKVCEIVSKLAELTKLGFHLSTSVMADAFLIFEQKLETIGDVMIKAFQEIQEETCSQIASECLEEIAKPGKNLRNSNVLNFLKNYIEPKFQAKVVNEILDKSGVGIRKNEMKKIHRMLDRPTGIVSLTLNSIFYKWNLEEFGHELKIIERCFDDILIARVWIDIQLKNRPGQTVPKEMTPSACKAICSIYSTYCAAKVSFKNYHLLILCKSNSKDVIDPFFEFMNDSLAKDEAYLKFNGLEETKKLLNNIKTMNKTKPYHKQKVHNLILLDWINKLVYMYNNKINSGSLSNFNRQFLEFWSHFNRTVLYNEYGRGEFQPNKNNIKGKFQIFKL</sequence>
<organism evidence="1 2">
    <name type="scientific">Acaulospora colombiana</name>
    <dbReference type="NCBI Taxonomy" id="27376"/>
    <lineage>
        <taxon>Eukaryota</taxon>
        <taxon>Fungi</taxon>
        <taxon>Fungi incertae sedis</taxon>
        <taxon>Mucoromycota</taxon>
        <taxon>Glomeromycotina</taxon>
        <taxon>Glomeromycetes</taxon>
        <taxon>Diversisporales</taxon>
        <taxon>Acaulosporaceae</taxon>
        <taxon>Acaulospora</taxon>
    </lineage>
</organism>
<keyword evidence="2" id="KW-1185">Reference proteome</keyword>
<dbReference type="Proteomes" id="UP000789525">
    <property type="component" value="Unassembled WGS sequence"/>
</dbReference>
<protein>
    <submittedName>
        <fullName evidence="1">12659_t:CDS:1</fullName>
    </submittedName>
</protein>
<evidence type="ECO:0000313" key="1">
    <source>
        <dbReference type="EMBL" id="CAG8437507.1"/>
    </source>
</evidence>
<evidence type="ECO:0000313" key="2">
    <source>
        <dbReference type="Proteomes" id="UP000789525"/>
    </source>
</evidence>
<dbReference type="EMBL" id="CAJVPT010000016">
    <property type="protein sequence ID" value="CAG8437507.1"/>
    <property type="molecule type" value="Genomic_DNA"/>
</dbReference>
<reference evidence="1" key="1">
    <citation type="submission" date="2021-06" db="EMBL/GenBank/DDBJ databases">
        <authorList>
            <person name="Kallberg Y."/>
            <person name="Tangrot J."/>
            <person name="Rosling A."/>
        </authorList>
    </citation>
    <scope>NUCLEOTIDE SEQUENCE</scope>
    <source>
        <strain evidence="1">CL356</strain>
    </source>
</reference>